<accession>A0A382TIJ4</accession>
<name>A0A382TIJ4_9ZZZZ</name>
<dbReference type="AlphaFoldDB" id="A0A382TIJ4"/>
<protein>
    <submittedName>
        <fullName evidence="1">Uncharacterized protein</fullName>
    </submittedName>
</protein>
<gene>
    <name evidence="1" type="ORF">METZ01_LOCUS374784</name>
</gene>
<proteinExistence type="predicted"/>
<sequence>AGSLMLQPEDLEDPAAEERQRFSELFGQSPSGEAATTEGVDQKHKPFTLEQWLVAVAALPPNQLEADVHLSSHRLRLAWTFRRTTGQVGWRRDVLDAKAEQWANHEASLGGASIQWAFFREVQGWVDELTGALGQQEAVALVRNFLSRPLVLVGIATNARSAGFPAFFGLGLRRDDVDGDVADALDAFTPHPDEPPSSLVAGLVQAWKGNSPVIRITHPETGNSDPFDLAKVEQSPINWSANHQWMHTTYLHEDPLGGGVEVDDEVLQRTWEVDLRPAALTPNIIDFESSA</sequence>
<dbReference type="EMBL" id="UINC01136893">
    <property type="protein sequence ID" value="SVD21930.1"/>
    <property type="molecule type" value="Genomic_DNA"/>
</dbReference>
<feature type="non-terminal residue" evidence="1">
    <location>
        <position position="1"/>
    </location>
</feature>
<organism evidence="1">
    <name type="scientific">marine metagenome</name>
    <dbReference type="NCBI Taxonomy" id="408172"/>
    <lineage>
        <taxon>unclassified sequences</taxon>
        <taxon>metagenomes</taxon>
        <taxon>ecological metagenomes</taxon>
    </lineage>
</organism>
<reference evidence="1" key="1">
    <citation type="submission" date="2018-05" db="EMBL/GenBank/DDBJ databases">
        <authorList>
            <person name="Lanie J.A."/>
            <person name="Ng W.-L."/>
            <person name="Kazmierczak K.M."/>
            <person name="Andrzejewski T.M."/>
            <person name="Davidsen T.M."/>
            <person name="Wayne K.J."/>
            <person name="Tettelin H."/>
            <person name="Glass J.I."/>
            <person name="Rusch D."/>
            <person name="Podicherti R."/>
            <person name="Tsui H.-C.T."/>
            <person name="Winkler M.E."/>
        </authorList>
    </citation>
    <scope>NUCLEOTIDE SEQUENCE</scope>
</reference>
<evidence type="ECO:0000313" key="1">
    <source>
        <dbReference type="EMBL" id="SVD21930.1"/>
    </source>
</evidence>